<keyword evidence="2" id="KW-0472">Membrane</keyword>
<gene>
    <name evidence="4" type="ORF">COV60_01860</name>
</gene>
<evidence type="ECO:0000259" key="3">
    <source>
        <dbReference type="Pfam" id="PF01551"/>
    </source>
</evidence>
<dbReference type="EMBL" id="PCWM01000041">
    <property type="protein sequence ID" value="PIR03150.1"/>
    <property type="molecule type" value="Genomic_DNA"/>
</dbReference>
<dbReference type="InterPro" id="IPR016047">
    <property type="entry name" value="M23ase_b-sheet_dom"/>
</dbReference>
<dbReference type="PANTHER" id="PTHR21666">
    <property type="entry name" value="PEPTIDASE-RELATED"/>
    <property type="match status" value="1"/>
</dbReference>
<dbReference type="SUPFAM" id="SSF51261">
    <property type="entry name" value="Duplicated hybrid motif"/>
    <property type="match status" value="1"/>
</dbReference>
<dbReference type="Gene3D" id="2.70.70.10">
    <property type="entry name" value="Glucose Permease (Domain IIA)"/>
    <property type="match status" value="1"/>
</dbReference>
<dbReference type="GO" id="GO:0004222">
    <property type="term" value="F:metalloendopeptidase activity"/>
    <property type="evidence" value="ECO:0007669"/>
    <property type="project" value="TreeGrafter"/>
</dbReference>
<evidence type="ECO:0000256" key="2">
    <source>
        <dbReference type="SAM" id="Phobius"/>
    </source>
</evidence>
<reference evidence="4 5" key="1">
    <citation type="submission" date="2017-09" db="EMBL/GenBank/DDBJ databases">
        <title>Depth-based differentiation of microbial function through sediment-hosted aquifers and enrichment of novel symbionts in the deep terrestrial subsurface.</title>
        <authorList>
            <person name="Probst A.J."/>
            <person name="Ladd B."/>
            <person name="Jarett J.K."/>
            <person name="Geller-Mcgrath D.E."/>
            <person name="Sieber C.M."/>
            <person name="Emerson J.B."/>
            <person name="Anantharaman K."/>
            <person name="Thomas B.C."/>
            <person name="Malmstrom R."/>
            <person name="Stieglmeier M."/>
            <person name="Klingl A."/>
            <person name="Woyke T."/>
            <person name="Ryan C.M."/>
            <person name="Banfield J.F."/>
        </authorList>
    </citation>
    <scope>NUCLEOTIDE SEQUENCE [LARGE SCALE GENOMIC DNA]</scope>
    <source>
        <strain evidence="4">CG11_big_fil_rev_8_21_14_0_20_43_7</strain>
    </source>
</reference>
<dbReference type="InterPro" id="IPR011055">
    <property type="entry name" value="Dup_hybrid_motif"/>
</dbReference>
<dbReference type="InterPro" id="IPR050570">
    <property type="entry name" value="Cell_wall_metabolism_enzyme"/>
</dbReference>
<evidence type="ECO:0000313" key="5">
    <source>
        <dbReference type="Proteomes" id="UP000229782"/>
    </source>
</evidence>
<comment type="caution">
    <text evidence="4">The sequence shown here is derived from an EMBL/GenBank/DDBJ whole genome shotgun (WGS) entry which is preliminary data.</text>
</comment>
<sequence length="212" mass="23657">MSLKIRIIHILTTASIVCFLWIVQTYAENKIVIKLPYILGESMILTRGYDTPDTHKGLDFFALDFTKNGCSGYGIAHVAVTEGIVKYINNLNEYGGGYGLNVIIQHQDGTVSRYAHLSGYNKKIKEGYNIKQGEIVGYQGDTGNVDGTACPAHPGTHLHFVMLKDNKPYKPEPMSEYTNFTAWQWYTSDNELYDPNAEGAQTQTKQPSPPIT</sequence>
<protein>
    <recommendedName>
        <fullName evidence="3">M23ase beta-sheet core domain-containing protein</fullName>
    </recommendedName>
</protein>
<dbReference type="AlphaFoldDB" id="A0A2H0N2N8"/>
<feature type="region of interest" description="Disordered" evidence="1">
    <location>
        <begin position="193"/>
        <end position="212"/>
    </location>
</feature>
<accession>A0A2H0N2N8</accession>
<keyword evidence="2" id="KW-0812">Transmembrane</keyword>
<dbReference type="CDD" id="cd12797">
    <property type="entry name" value="M23_peptidase"/>
    <property type="match status" value="1"/>
</dbReference>
<dbReference type="PANTHER" id="PTHR21666:SF270">
    <property type="entry name" value="MUREIN HYDROLASE ACTIVATOR ENVC"/>
    <property type="match status" value="1"/>
</dbReference>
<evidence type="ECO:0000256" key="1">
    <source>
        <dbReference type="SAM" id="MobiDB-lite"/>
    </source>
</evidence>
<feature type="non-terminal residue" evidence="4">
    <location>
        <position position="212"/>
    </location>
</feature>
<dbReference type="Pfam" id="PF01551">
    <property type="entry name" value="Peptidase_M23"/>
    <property type="match status" value="1"/>
</dbReference>
<dbReference type="Proteomes" id="UP000229782">
    <property type="component" value="Unassembled WGS sequence"/>
</dbReference>
<keyword evidence="2" id="KW-1133">Transmembrane helix</keyword>
<organism evidence="4 5">
    <name type="scientific">Candidatus Magasanikbacteria bacterium CG11_big_fil_rev_8_21_14_0_20_43_7</name>
    <dbReference type="NCBI Taxonomy" id="1974654"/>
    <lineage>
        <taxon>Bacteria</taxon>
        <taxon>Candidatus Magasanikiibacteriota</taxon>
    </lineage>
</organism>
<proteinExistence type="predicted"/>
<name>A0A2H0N2N8_9BACT</name>
<feature type="domain" description="M23ase beta-sheet core" evidence="3">
    <location>
        <begin position="78"/>
        <end position="171"/>
    </location>
</feature>
<feature type="transmembrane region" description="Helical" evidence="2">
    <location>
        <begin position="7"/>
        <end position="27"/>
    </location>
</feature>
<evidence type="ECO:0000313" key="4">
    <source>
        <dbReference type="EMBL" id="PIR03150.1"/>
    </source>
</evidence>